<sequence>MKYVEDFMNKFLTYESHYSRRYTTKKYLHQDLNITLLYNLYKEDVAKKNSEIKNCEDEYKKENLKEELNAHQKKAELHYSAKRADKELSKDR</sequence>
<evidence type="ECO:0000313" key="2">
    <source>
        <dbReference type="EMBL" id="CAK1584379.1"/>
    </source>
</evidence>
<feature type="region of interest" description="Disordered" evidence="1">
    <location>
        <begin position="70"/>
        <end position="92"/>
    </location>
</feature>
<protein>
    <submittedName>
        <fullName evidence="2">Uncharacterized protein</fullName>
    </submittedName>
</protein>
<accession>A0AAV1KR82</accession>
<keyword evidence="3" id="KW-1185">Reference proteome</keyword>
<name>A0AAV1KR82_9NEOP</name>
<evidence type="ECO:0000313" key="3">
    <source>
        <dbReference type="Proteomes" id="UP001314205"/>
    </source>
</evidence>
<dbReference type="EMBL" id="CAVLGL010000068">
    <property type="protein sequence ID" value="CAK1584379.1"/>
    <property type="molecule type" value="Genomic_DNA"/>
</dbReference>
<evidence type="ECO:0000256" key="1">
    <source>
        <dbReference type="SAM" id="MobiDB-lite"/>
    </source>
</evidence>
<reference evidence="2 3" key="1">
    <citation type="submission" date="2023-11" db="EMBL/GenBank/DDBJ databases">
        <authorList>
            <person name="Hedman E."/>
            <person name="Englund M."/>
            <person name="Stromberg M."/>
            <person name="Nyberg Akerstrom W."/>
            <person name="Nylinder S."/>
            <person name="Jareborg N."/>
            <person name="Kallberg Y."/>
            <person name="Kronander E."/>
        </authorList>
    </citation>
    <scope>NUCLEOTIDE SEQUENCE [LARGE SCALE GENOMIC DNA]</scope>
</reference>
<dbReference type="AlphaFoldDB" id="A0AAV1KR82"/>
<proteinExistence type="predicted"/>
<organism evidence="2 3">
    <name type="scientific">Parnassius mnemosyne</name>
    <name type="common">clouded apollo</name>
    <dbReference type="NCBI Taxonomy" id="213953"/>
    <lineage>
        <taxon>Eukaryota</taxon>
        <taxon>Metazoa</taxon>
        <taxon>Ecdysozoa</taxon>
        <taxon>Arthropoda</taxon>
        <taxon>Hexapoda</taxon>
        <taxon>Insecta</taxon>
        <taxon>Pterygota</taxon>
        <taxon>Neoptera</taxon>
        <taxon>Endopterygota</taxon>
        <taxon>Lepidoptera</taxon>
        <taxon>Glossata</taxon>
        <taxon>Ditrysia</taxon>
        <taxon>Papilionoidea</taxon>
        <taxon>Papilionidae</taxon>
        <taxon>Parnassiinae</taxon>
        <taxon>Parnassini</taxon>
        <taxon>Parnassius</taxon>
        <taxon>Driopa</taxon>
    </lineage>
</organism>
<gene>
    <name evidence="2" type="ORF">PARMNEM_LOCUS5640</name>
</gene>
<dbReference type="Proteomes" id="UP001314205">
    <property type="component" value="Unassembled WGS sequence"/>
</dbReference>
<comment type="caution">
    <text evidence="2">The sequence shown here is derived from an EMBL/GenBank/DDBJ whole genome shotgun (WGS) entry which is preliminary data.</text>
</comment>